<feature type="region of interest" description="Disordered" evidence="1">
    <location>
        <begin position="1"/>
        <end position="30"/>
    </location>
</feature>
<gene>
    <name evidence="2" type="ORF">MEUPH1_LOCUS16721</name>
</gene>
<proteinExistence type="predicted"/>
<comment type="caution">
    <text evidence="2">The sequence shown here is derived from an EMBL/GenBank/DDBJ whole genome shotgun (WGS) entry which is preliminary data.</text>
</comment>
<dbReference type="EMBL" id="CARXXK010000003">
    <property type="protein sequence ID" value="CAI6361551.1"/>
    <property type="molecule type" value="Genomic_DNA"/>
</dbReference>
<keyword evidence="3" id="KW-1185">Reference proteome</keyword>
<reference evidence="2 3" key="1">
    <citation type="submission" date="2023-01" db="EMBL/GenBank/DDBJ databases">
        <authorList>
            <person name="Whitehead M."/>
        </authorList>
    </citation>
    <scope>NUCLEOTIDE SEQUENCE [LARGE SCALE GENOMIC DNA]</scope>
</reference>
<name>A0AAV0X191_9HEMI</name>
<sequence>MIHGGPFADSAASCPQTKIAPRRRGRQAMTDRGTVLWSVVGTIDGANRRMGNRRAASLVIEHTIIPWSCGRRD</sequence>
<dbReference type="Proteomes" id="UP001160148">
    <property type="component" value="Unassembled WGS sequence"/>
</dbReference>
<protein>
    <submittedName>
        <fullName evidence="2">Uncharacterized protein</fullName>
    </submittedName>
</protein>
<evidence type="ECO:0000313" key="3">
    <source>
        <dbReference type="Proteomes" id="UP001160148"/>
    </source>
</evidence>
<evidence type="ECO:0000313" key="2">
    <source>
        <dbReference type="EMBL" id="CAI6361551.1"/>
    </source>
</evidence>
<accession>A0AAV0X191</accession>
<organism evidence="2 3">
    <name type="scientific">Macrosiphum euphorbiae</name>
    <name type="common">potato aphid</name>
    <dbReference type="NCBI Taxonomy" id="13131"/>
    <lineage>
        <taxon>Eukaryota</taxon>
        <taxon>Metazoa</taxon>
        <taxon>Ecdysozoa</taxon>
        <taxon>Arthropoda</taxon>
        <taxon>Hexapoda</taxon>
        <taxon>Insecta</taxon>
        <taxon>Pterygota</taxon>
        <taxon>Neoptera</taxon>
        <taxon>Paraneoptera</taxon>
        <taxon>Hemiptera</taxon>
        <taxon>Sternorrhyncha</taxon>
        <taxon>Aphidomorpha</taxon>
        <taxon>Aphidoidea</taxon>
        <taxon>Aphididae</taxon>
        <taxon>Macrosiphini</taxon>
        <taxon>Macrosiphum</taxon>
    </lineage>
</organism>
<dbReference type="AlphaFoldDB" id="A0AAV0X191"/>
<evidence type="ECO:0000256" key="1">
    <source>
        <dbReference type="SAM" id="MobiDB-lite"/>
    </source>
</evidence>